<evidence type="ECO:0000313" key="1">
    <source>
        <dbReference type="EMBL" id="MPC49054.1"/>
    </source>
</evidence>
<evidence type="ECO:0000313" key="2">
    <source>
        <dbReference type="Proteomes" id="UP000324222"/>
    </source>
</evidence>
<proteinExistence type="predicted"/>
<comment type="caution">
    <text evidence="1">The sequence shown here is derived from an EMBL/GenBank/DDBJ whole genome shotgun (WGS) entry which is preliminary data.</text>
</comment>
<protein>
    <submittedName>
        <fullName evidence="1">Uncharacterized protein</fullName>
    </submittedName>
</protein>
<dbReference type="AlphaFoldDB" id="A0A5B7FXL8"/>
<name>A0A5B7FXL8_PORTR</name>
<gene>
    <name evidence="1" type="ORF">E2C01_042844</name>
</gene>
<dbReference type="Proteomes" id="UP000324222">
    <property type="component" value="Unassembled WGS sequence"/>
</dbReference>
<accession>A0A5B7FXL8</accession>
<keyword evidence="2" id="KW-1185">Reference proteome</keyword>
<sequence>MKDVKTSDDARDLLTSVCDLQFIISLDVLKGQDMDVMSDKVTVKTVMKCRDEENFSLLWKKKKKRPSRMLLALTGENQARKDSVRRTESKN</sequence>
<organism evidence="1 2">
    <name type="scientific">Portunus trituberculatus</name>
    <name type="common">Swimming crab</name>
    <name type="synonym">Neptunus trituberculatus</name>
    <dbReference type="NCBI Taxonomy" id="210409"/>
    <lineage>
        <taxon>Eukaryota</taxon>
        <taxon>Metazoa</taxon>
        <taxon>Ecdysozoa</taxon>
        <taxon>Arthropoda</taxon>
        <taxon>Crustacea</taxon>
        <taxon>Multicrustacea</taxon>
        <taxon>Malacostraca</taxon>
        <taxon>Eumalacostraca</taxon>
        <taxon>Eucarida</taxon>
        <taxon>Decapoda</taxon>
        <taxon>Pleocyemata</taxon>
        <taxon>Brachyura</taxon>
        <taxon>Eubrachyura</taxon>
        <taxon>Portunoidea</taxon>
        <taxon>Portunidae</taxon>
        <taxon>Portuninae</taxon>
        <taxon>Portunus</taxon>
    </lineage>
</organism>
<dbReference type="EMBL" id="VSRR010008640">
    <property type="protein sequence ID" value="MPC49054.1"/>
    <property type="molecule type" value="Genomic_DNA"/>
</dbReference>
<reference evidence="1 2" key="1">
    <citation type="submission" date="2019-05" db="EMBL/GenBank/DDBJ databases">
        <title>Another draft genome of Portunus trituberculatus and its Hox gene families provides insights of decapod evolution.</title>
        <authorList>
            <person name="Jeong J.-H."/>
            <person name="Song I."/>
            <person name="Kim S."/>
            <person name="Choi T."/>
            <person name="Kim D."/>
            <person name="Ryu S."/>
            <person name="Kim W."/>
        </authorList>
    </citation>
    <scope>NUCLEOTIDE SEQUENCE [LARGE SCALE GENOMIC DNA]</scope>
    <source>
        <tissue evidence="1">Muscle</tissue>
    </source>
</reference>